<evidence type="ECO:0000313" key="2">
    <source>
        <dbReference type="Proteomes" id="UP001369815"/>
    </source>
</evidence>
<proteinExistence type="predicted"/>
<evidence type="ECO:0000313" key="1">
    <source>
        <dbReference type="EMBL" id="KAK6951593.1"/>
    </source>
</evidence>
<name>A0AAX6MGL8_9PEZI</name>
<accession>A0AAX6MGL8</accession>
<organism evidence="1 2">
    <name type="scientific">Daldinia eschscholtzii</name>
    <dbReference type="NCBI Taxonomy" id="292717"/>
    <lineage>
        <taxon>Eukaryota</taxon>
        <taxon>Fungi</taxon>
        <taxon>Dikarya</taxon>
        <taxon>Ascomycota</taxon>
        <taxon>Pezizomycotina</taxon>
        <taxon>Sordariomycetes</taxon>
        <taxon>Xylariomycetidae</taxon>
        <taxon>Xylariales</taxon>
        <taxon>Hypoxylaceae</taxon>
        <taxon>Daldinia</taxon>
    </lineage>
</organism>
<protein>
    <submittedName>
        <fullName evidence="1">Uncharacterized protein</fullName>
    </submittedName>
</protein>
<gene>
    <name evidence="1" type="ORF">Daesc_006115</name>
</gene>
<keyword evidence="2" id="KW-1185">Reference proteome</keyword>
<comment type="caution">
    <text evidence="1">The sequence shown here is derived from an EMBL/GenBank/DDBJ whole genome shotgun (WGS) entry which is preliminary data.</text>
</comment>
<dbReference type="AlphaFoldDB" id="A0AAX6MGL8"/>
<sequence>MDLPVSEYSTLNPAAPWWYPMDTGSITIADDCIVVNAQALDWFNRVLKPAPSVALARAISMLEVGIDGNLILTAEGICNVYADFAQSLPRHFDMSLSLIKTAKIRQYLYEAICFNSTNLKGHENGMGPRDIVIAMRIISCLNDLVKRILSAERSGNFVPHFLGAEYRRAIWRTDTTLSDLESSISRYLESLKWAGVTNGTMRPYEFTPFKRY</sequence>
<dbReference type="Proteomes" id="UP001369815">
    <property type="component" value="Unassembled WGS sequence"/>
</dbReference>
<dbReference type="EMBL" id="JBANMG010000006">
    <property type="protein sequence ID" value="KAK6951593.1"/>
    <property type="molecule type" value="Genomic_DNA"/>
</dbReference>
<reference evidence="1 2" key="1">
    <citation type="journal article" date="2024" name="Front Chem Biol">
        <title>Unveiling the potential of Daldinia eschscholtzii MFLUCC 19-0629 through bioactivity and bioinformatics studies for enhanced sustainable agriculture production.</title>
        <authorList>
            <person name="Brooks S."/>
            <person name="Weaver J.A."/>
            <person name="Klomchit A."/>
            <person name="Alharthi S.A."/>
            <person name="Onlamun T."/>
            <person name="Nurani R."/>
            <person name="Vong T.K."/>
            <person name="Alberti F."/>
            <person name="Greco C."/>
        </authorList>
    </citation>
    <scope>NUCLEOTIDE SEQUENCE [LARGE SCALE GENOMIC DNA]</scope>
    <source>
        <strain evidence="1">MFLUCC 19-0629</strain>
    </source>
</reference>